<evidence type="ECO:0000313" key="6">
    <source>
        <dbReference type="Proteomes" id="UP001152795"/>
    </source>
</evidence>
<protein>
    <recommendedName>
        <fullName evidence="4">DDE Tnp4 domain-containing protein</fullName>
    </recommendedName>
</protein>
<dbReference type="Proteomes" id="UP001152795">
    <property type="component" value="Unassembled WGS sequence"/>
</dbReference>
<dbReference type="GO" id="GO:0046872">
    <property type="term" value="F:metal ion binding"/>
    <property type="evidence" value="ECO:0007669"/>
    <property type="project" value="UniProtKB-KW"/>
</dbReference>
<evidence type="ECO:0000259" key="4">
    <source>
        <dbReference type="Pfam" id="PF13359"/>
    </source>
</evidence>
<comment type="caution">
    <text evidence="5">The sequence shown here is derived from an EMBL/GenBank/DDBJ whole genome shotgun (WGS) entry which is preliminary data.</text>
</comment>
<evidence type="ECO:0000256" key="1">
    <source>
        <dbReference type="ARBA" id="ARBA00001968"/>
    </source>
</evidence>
<accession>A0A7D9HB15</accession>
<dbReference type="OrthoDB" id="5976047at2759"/>
<feature type="compositionally biased region" description="Polar residues" evidence="3">
    <location>
        <begin position="180"/>
        <end position="211"/>
    </location>
</feature>
<feature type="region of interest" description="Disordered" evidence="3">
    <location>
        <begin position="180"/>
        <end position="216"/>
    </location>
</feature>
<comment type="cofactor">
    <cofactor evidence="1">
        <name>a divalent metal cation</name>
        <dbReference type="ChEBI" id="CHEBI:60240"/>
    </cofactor>
</comment>
<feature type="domain" description="DDE Tnp4" evidence="4">
    <location>
        <begin position="1"/>
        <end position="124"/>
    </location>
</feature>
<dbReference type="InterPro" id="IPR027806">
    <property type="entry name" value="HARBI1_dom"/>
</dbReference>
<dbReference type="Pfam" id="PF13359">
    <property type="entry name" value="DDE_Tnp_4"/>
    <property type="match status" value="1"/>
</dbReference>
<evidence type="ECO:0000256" key="3">
    <source>
        <dbReference type="SAM" id="MobiDB-lite"/>
    </source>
</evidence>
<dbReference type="PANTHER" id="PTHR23080">
    <property type="entry name" value="THAP DOMAIN PROTEIN"/>
    <property type="match status" value="1"/>
</dbReference>
<organism evidence="5 6">
    <name type="scientific">Paramuricea clavata</name>
    <name type="common">Red gorgonian</name>
    <name type="synonym">Violescent sea-whip</name>
    <dbReference type="NCBI Taxonomy" id="317549"/>
    <lineage>
        <taxon>Eukaryota</taxon>
        <taxon>Metazoa</taxon>
        <taxon>Cnidaria</taxon>
        <taxon>Anthozoa</taxon>
        <taxon>Octocorallia</taxon>
        <taxon>Malacalcyonacea</taxon>
        <taxon>Plexauridae</taxon>
        <taxon>Paramuricea</taxon>
    </lineage>
</organism>
<evidence type="ECO:0000256" key="2">
    <source>
        <dbReference type="ARBA" id="ARBA00022723"/>
    </source>
</evidence>
<dbReference type="PANTHER" id="PTHR23080:SF144">
    <property type="entry name" value="SPINDLE AND KINETOCHORE ASSOCIATED COMPLEX SUBUNIT 3"/>
    <property type="match status" value="1"/>
</dbReference>
<evidence type="ECO:0000313" key="5">
    <source>
        <dbReference type="EMBL" id="CAB3978411.1"/>
    </source>
</evidence>
<proteinExistence type="predicted"/>
<name>A0A7D9HB15_PARCT</name>
<dbReference type="EMBL" id="CACRXK020000111">
    <property type="protein sequence ID" value="CAB3978411.1"/>
    <property type="molecule type" value="Genomic_DNA"/>
</dbReference>
<dbReference type="AlphaFoldDB" id="A0A7D9HB15"/>
<gene>
    <name evidence="5" type="ORF">PACLA_8A052767</name>
</gene>
<reference evidence="5" key="1">
    <citation type="submission" date="2020-04" db="EMBL/GenBank/DDBJ databases">
        <authorList>
            <person name="Alioto T."/>
            <person name="Alioto T."/>
            <person name="Gomez Garrido J."/>
        </authorList>
    </citation>
    <scope>NUCLEOTIDE SEQUENCE</scope>
    <source>
        <strain evidence="5">A484AB</strain>
    </source>
</reference>
<keyword evidence="6" id="KW-1185">Reference proteome</keyword>
<sequence length="252" mass="28385">MLVSILPNGFFNFVSKAWGGRTSDNHLTRNCGFLDLVEPYDSVMADKGFQIREDLLLRTAELHIPPGRHGSEQMSKADVKKTHEIANRRIYVGMAIRRLKTFSLIKYELPITLINQIDNITVACSEKTPGYCEQSYFLGKCDECQTSNANSKRQSFSEPRVLNKPRQSTLSSFFVKNDKTSLGNKESAPTATNSGTLTKEFPQSTPGQRTLTNKKSRNLTTAAANRWKTTSLATYMASDWLCSECRQCRLHN</sequence>
<keyword evidence="2" id="KW-0479">Metal-binding</keyword>